<evidence type="ECO:0008006" key="3">
    <source>
        <dbReference type="Google" id="ProtNLM"/>
    </source>
</evidence>
<evidence type="ECO:0000313" key="2">
    <source>
        <dbReference type="Proteomes" id="UP000242219"/>
    </source>
</evidence>
<proteinExistence type="predicted"/>
<dbReference type="EMBL" id="MJUW02000018">
    <property type="protein sequence ID" value="OQD46877.1"/>
    <property type="molecule type" value="Genomic_DNA"/>
</dbReference>
<keyword evidence="2" id="KW-1185">Reference proteome</keyword>
<dbReference type="AlphaFoldDB" id="A0A1V6M3C2"/>
<accession>A0A1V6M3C2</accession>
<dbReference type="InterPro" id="IPR008323">
    <property type="entry name" value="UCP033563"/>
</dbReference>
<dbReference type="Pfam" id="PF06245">
    <property type="entry name" value="DUF1015"/>
    <property type="match status" value="1"/>
</dbReference>
<comment type="caution">
    <text evidence="1">The sequence shown here is derived from an EMBL/GenBank/DDBJ whole genome shotgun (WGS) entry which is preliminary data.</text>
</comment>
<organism evidence="1 2">
    <name type="scientific">Candidatus Brocadia sapporoensis</name>
    <dbReference type="NCBI Taxonomy" id="392547"/>
    <lineage>
        <taxon>Bacteria</taxon>
        <taxon>Pseudomonadati</taxon>
        <taxon>Planctomycetota</taxon>
        <taxon>Candidatus Brocadiia</taxon>
        <taxon>Candidatus Brocadiales</taxon>
        <taxon>Candidatus Brocadiaceae</taxon>
        <taxon>Candidatus Brocadia</taxon>
    </lineage>
</organism>
<name>A0A1V6M3C2_9BACT</name>
<dbReference type="PANTHER" id="PTHR36454">
    <property type="entry name" value="LMO2823 PROTEIN"/>
    <property type="match status" value="1"/>
</dbReference>
<dbReference type="PIRSF" id="PIRSF033563">
    <property type="entry name" value="UCP033563"/>
    <property type="match status" value="1"/>
</dbReference>
<dbReference type="Proteomes" id="UP000242219">
    <property type="component" value="Unassembled WGS sequence"/>
</dbReference>
<dbReference type="RefSeq" id="WP_070065970.1">
    <property type="nucleotide sequence ID" value="NZ_MJUW02000018.1"/>
</dbReference>
<gene>
    <name evidence="1" type="ORF">BIY37_00935</name>
</gene>
<reference evidence="1 2" key="1">
    <citation type="journal article" date="2016" name="Genome Announc.">
        <title>Draft Genome Sequence of the Anaerobic Ammonium-Oxidizing Bacterium 'Candidatus Brocadia sp. 40'.</title>
        <authorList>
            <person name="Ali M."/>
            <person name="Haroon M.F."/>
            <person name="Narita Y."/>
            <person name="Zhang L."/>
            <person name="Rangel Shaw D."/>
            <person name="Okabe S."/>
            <person name="Saikaly P.E."/>
        </authorList>
    </citation>
    <scope>NUCLEOTIDE SEQUENCE [LARGE SCALE GENOMIC DNA]</scope>
    <source>
        <strain evidence="1 2">40</strain>
    </source>
</reference>
<sequence length="438" mass="50163">MAIIKPFRGLRYNQDVITGMASVVTPPYDVISPQEQERFYQIHPNNIIRLDLGKDFPGDTEESNKYTRAAEFLKSWRENGILKQEDAPAIYIYDQEFLSGNKWLVRRGFVALVKLEPFDKGDIYPHEQTLPGPKADRLKLTQSCRANLSSIFALFPDENNEIDSYLSTISSTKSDVDFVDDTGVKNKLWVIKEKHTINRLVALMKEKPLFIADGHHRYETALVYKEQMRKENGGTGAELPSDYVMMVCVSMNNNGLKILPAHRLVRNIKDYRFDRILQSIQESFKVERLGRGCSVEDFMSSLSNETKGHAFIMYVGQDDTYYKLQLSNEKLLDAVFAKDHPEWRHLDAGILHGAIINKVLGIDSNDVTLKDYVKYVKEETEAVSLVKSGQYQLAFFLRPTRIEQVREIATARKVMPPKSTYFYPKLITGIVINSLNSI</sequence>
<protein>
    <recommendedName>
        <fullName evidence="3">Phosphatase</fullName>
    </recommendedName>
</protein>
<dbReference type="PANTHER" id="PTHR36454:SF1">
    <property type="entry name" value="DUF1015 DOMAIN-CONTAINING PROTEIN"/>
    <property type="match status" value="1"/>
</dbReference>
<evidence type="ECO:0000313" key="1">
    <source>
        <dbReference type="EMBL" id="OQD46877.1"/>
    </source>
</evidence>